<comment type="caution">
    <text evidence="1">The sequence shown here is derived from an EMBL/GenBank/DDBJ whole genome shotgun (WGS) entry which is preliminary data.</text>
</comment>
<gene>
    <name evidence="1" type="ORF">FWK35_00036608</name>
</gene>
<proteinExistence type="predicted"/>
<reference evidence="1 2" key="1">
    <citation type="submission" date="2019-08" db="EMBL/GenBank/DDBJ databases">
        <title>Whole genome of Aphis craccivora.</title>
        <authorList>
            <person name="Voronova N.V."/>
            <person name="Shulinski R.S."/>
            <person name="Bandarenka Y.V."/>
            <person name="Zhorov D.G."/>
            <person name="Warner D."/>
        </authorList>
    </citation>
    <scope>NUCLEOTIDE SEQUENCE [LARGE SCALE GENOMIC DNA]</scope>
    <source>
        <strain evidence="1">180601</strain>
        <tissue evidence="1">Whole Body</tissue>
    </source>
</reference>
<dbReference type="AlphaFoldDB" id="A0A6G0YRX2"/>
<accession>A0A6G0YRX2</accession>
<evidence type="ECO:0000313" key="1">
    <source>
        <dbReference type="EMBL" id="KAF0760397.1"/>
    </source>
</evidence>
<dbReference type="Proteomes" id="UP000478052">
    <property type="component" value="Unassembled WGS sequence"/>
</dbReference>
<dbReference type="OrthoDB" id="6629206at2759"/>
<dbReference type="EMBL" id="VUJU01002691">
    <property type="protein sequence ID" value="KAF0760397.1"/>
    <property type="molecule type" value="Genomic_DNA"/>
</dbReference>
<sequence length="87" mass="9259">MLTVPKRMLSVHVRILNIKIEVKINKSNMGKLSLAVVMILVATVAAYPSKPSFLGCQSSEDCGVDECCVLAPTRGGSSSPNVKEALL</sequence>
<organism evidence="1 2">
    <name type="scientific">Aphis craccivora</name>
    <name type="common">Cowpea aphid</name>
    <dbReference type="NCBI Taxonomy" id="307492"/>
    <lineage>
        <taxon>Eukaryota</taxon>
        <taxon>Metazoa</taxon>
        <taxon>Ecdysozoa</taxon>
        <taxon>Arthropoda</taxon>
        <taxon>Hexapoda</taxon>
        <taxon>Insecta</taxon>
        <taxon>Pterygota</taxon>
        <taxon>Neoptera</taxon>
        <taxon>Paraneoptera</taxon>
        <taxon>Hemiptera</taxon>
        <taxon>Sternorrhyncha</taxon>
        <taxon>Aphidomorpha</taxon>
        <taxon>Aphidoidea</taxon>
        <taxon>Aphididae</taxon>
        <taxon>Aphidini</taxon>
        <taxon>Aphis</taxon>
        <taxon>Aphis</taxon>
    </lineage>
</organism>
<evidence type="ECO:0000313" key="2">
    <source>
        <dbReference type="Proteomes" id="UP000478052"/>
    </source>
</evidence>
<keyword evidence="2" id="KW-1185">Reference proteome</keyword>
<protein>
    <submittedName>
        <fullName evidence="1">Astakine-like</fullName>
    </submittedName>
</protein>
<name>A0A6G0YRX2_APHCR</name>